<comment type="similarity">
    <text evidence="2 10">Belongs to the helicase family. RecQ subfamily.</text>
</comment>
<dbReference type="PROSITE" id="PS00690">
    <property type="entry name" value="DEAH_ATP_HELICASE"/>
    <property type="match status" value="1"/>
</dbReference>
<keyword evidence="7" id="KW-0238">DNA-binding</keyword>
<evidence type="ECO:0000256" key="10">
    <source>
        <dbReference type="RuleBase" id="RU364117"/>
    </source>
</evidence>
<dbReference type="GO" id="GO:0009378">
    <property type="term" value="F:four-way junction helicase activity"/>
    <property type="evidence" value="ECO:0007669"/>
    <property type="project" value="TreeGrafter"/>
</dbReference>
<sequence length="716" mass="81039">MRNGLPKLLYVTPEQLQTETFSSLAQRLYKDGSLSYFVVDEAHCVSEWGHDFRPAYLHLGKARKTLFPSVPCIALTATATPRVQDDIIKNLQLGAIQFAGRPTAGLMEFKCGVFRKNLFYDVVFADLLENPFDDVFRFAAACLSWNKSPDAKWVSLPSKCMLVTFKETLGSGIVYCRTRLQCETMASQLSSQGLPTRAYHAGLSKGDRENVQLDWSSGVVPVVSATISFGMGVDKSNVRFVFHWTIPKSIAAYYQESGRAGRDGRSSHCRIYYSKQERNAVLFLTNQQNQRTSSQKSKNTEYRKADLDKMISFVESVVCRHRQFADYFKDSPPNCNGQCDVCVDRTKVARNVSAFNAIALQTRMGKIQNAEDYDEDDETISEDQLEAEDRMARKKLIEDEFRRRRGNVEQLSLKSSWCAAPDNTHLLHPDSRTVTGITGKTRDQTLQLFFDALKVRLPDEEADLWDKCATVEYQLYKESKVAAMYRTRMARIITKIRRTDVTTEEVYSLLQAHLPVGVQPVAQSISLAKANLPPEKENFMDSQLQEHNTDEIRGLDGVASAQISCATEPCTGKQIVYFWERNTNETTNGPPEAVKTEPVTKCESKSPVACKVDPHAISAIPPSLEDHKFRHSKHMSKEEKNKQATEIAKFVVPSLSRYFTKNNFASKDVFKSVAKELTRRLLTHNIANLQGEFCPALHQCLLPFVSLWLCMYAFRD</sequence>
<keyword evidence="8 10" id="KW-0539">Nucleus</keyword>
<evidence type="ECO:0000259" key="11">
    <source>
        <dbReference type="PROSITE" id="PS51192"/>
    </source>
</evidence>
<dbReference type="PANTHER" id="PTHR13710">
    <property type="entry name" value="DNA HELICASE RECQ FAMILY MEMBER"/>
    <property type="match status" value="1"/>
</dbReference>
<gene>
    <name evidence="13" type="ORF">FBUS_05268</name>
</gene>
<evidence type="ECO:0000256" key="5">
    <source>
        <dbReference type="ARBA" id="ARBA00022806"/>
    </source>
</evidence>
<comment type="caution">
    <text evidence="13">The sequence shown here is derived from an EMBL/GenBank/DDBJ whole genome shotgun (WGS) entry which is preliminary data.</text>
</comment>
<keyword evidence="4 10" id="KW-0378">Hydrolase</keyword>
<dbReference type="GO" id="GO:0005737">
    <property type="term" value="C:cytoplasm"/>
    <property type="evidence" value="ECO:0007669"/>
    <property type="project" value="TreeGrafter"/>
</dbReference>
<feature type="domain" description="Helicase C-terminal" evidence="12">
    <location>
        <begin position="161"/>
        <end position="308"/>
    </location>
</feature>
<evidence type="ECO:0000256" key="8">
    <source>
        <dbReference type="ARBA" id="ARBA00023242"/>
    </source>
</evidence>
<evidence type="ECO:0000256" key="4">
    <source>
        <dbReference type="ARBA" id="ARBA00022801"/>
    </source>
</evidence>
<comment type="subcellular location">
    <subcellularLocation>
        <location evidence="1 10">Nucleus</location>
    </subcellularLocation>
</comment>
<evidence type="ECO:0000256" key="6">
    <source>
        <dbReference type="ARBA" id="ARBA00022840"/>
    </source>
</evidence>
<dbReference type="Pfam" id="PF16124">
    <property type="entry name" value="RecQ_Zn_bind"/>
    <property type="match status" value="1"/>
</dbReference>
<dbReference type="InterPro" id="IPR014001">
    <property type="entry name" value="Helicase_ATP-bd"/>
</dbReference>
<evidence type="ECO:0000313" key="14">
    <source>
        <dbReference type="Proteomes" id="UP000728185"/>
    </source>
</evidence>
<dbReference type="InterPro" id="IPR013257">
    <property type="entry name" value="SRI"/>
</dbReference>
<dbReference type="PROSITE" id="PS51192">
    <property type="entry name" value="HELICASE_ATP_BIND_1"/>
    <property type="match status" value="1"/>
</dbReference>
<dbReference type="PANTHER" id="PTHR13710:SF152">
    <property type="entry name" value="ATP-DEPENDENT DNA HELICASE Q5"/>
    <property type="match status" value="1"/>
</dbReference>
<keyword evidence="14" id="KW-1185">Reference proteome</keyword>
<dbReference type="GO" id="GO:0003677">
    <property type="term" value="F:DNA binding"/>
    <property type="evidence" value="ECO:0007669"/>
    <property type="project" value="UniProtKB-KW"/>
</dbReference>
<keyword evidence="6 10" id="KW-0067">ATP-binding</keyword>
<proteinExistence type="inferred from homology"/>
<accession>A0A8E0RVP8</accession>
<dbReference type="InterPro" id="IPR004589">
    <property type="entry name" value="DNA_helicase_ATP-dep_RecQ"/>
</dbReference>
<dbReference type="EC" id="5.6.2.4" evidence="10"/>
<dbReference type="InterPro" id="IPR011545">
    <property type="entry name" value="DEAD/DEAH_box_helicase_dom"/>
</dbReference>
<protein>
    <recommendedName>
        <fullName evidence="10">ATP-dependent DNA helicase</fullName>
        <ecNumber evidence="10">5.6.2.4</ecNumber>
    </recommendedName>
</protein>
<dbReference type="Pfam" id="PF08236">
    <property type="entry name" value="SRI"/>
    <property type="match status" value="1"/>
</dbReference>
<evidence type="ECO:0000256" key="1">
    <source>
        <dbReference type="ARBA" id="ARBA00004123"/>
    </source>
</evidence>
<dbReference type="SUPFAM" id="SSF52540">
    <property type="entry name" value="P-loop containing nucleoside triphosphate hydrolases"/>
    <property type="match status" value="1"/>
</dbReference>
<dbReference type="SMART" id="SM00490">
    <property type="entry name" value="HELICc"/>
    <property type="match status" value="1"/>
</dbReference>
<dbReference type="GO" id="GO:0000724">
    <property type="term" value="P:double-strand break repair via homologous recombination"/>
    <property type="evidence" value="ECO:0007669"/>
    <property type="project" value="TreeGrafter"/>
</dbReference>
<dbReference type="InterPro" id="IPR001650">
    <property type="entry name" value="Helicase_C-like"/>
</dbReference>
<dbReference type="PROSITE" id="PS51194">
    <property type="entry name" value="HELICASE_CTER"/>
    <property type="match status" value="1"/>
</dbReference>
<dbReference type="Pfam" id="PF00270">
    <property type="entry name" value="DEAD"/>
    <property type="match status" value="1"/>
</dbReference>
<evidence type="ECO:0000256" key="2">
    <source>
        <dbReference type="ARBA" id="ARBA00005446"/>
    </source>
</evidence>
<dbReference type="Proteomes" id="UP000728185">
    <property type="component" value="Unassembled WGS sequence"/>
</dbReference>
<dbReference type="InterPro" id="IPR002464">
    <property type="entry name" value="DNA/RNA_helicase_DEAH_CS"/>
</dbReference>
<feature type="domain" description="Helicase ATP-binding" evidence="11">
    <location>
        <begin position="1"/>
        <end position="97"/>
    </location>
</feature>
<dbReference type="Gene3D" id="3.40.50.300">
    <property type="entry name" value="P-loop containing nucleotide triphosphate hydrolases"/>
    <property type="match status" value="2"/>
</dbReference>
<dbReference type="GO" id="GO:0005524">
    <property type="term" value="F:ATP binding"/>
    <property type="evidence" value="ECO:0007669"/>
    <property type="project" value="UniProtKB-KW"/>
</dbReference>
<evidence type="ECO:0000259" key="12">
    <source>
        <dbReference type="PROSITE" id="PS51194"/>
    </source>
</evidence>
<dbReference type="EMBL" id="LUCM01003944">
    <property type="protein sequence ID" value="KAA0195089.1"/>
    <property type="molecule type" value="Genomic_DNA"/>
</dbReference>
<name>A0A8E0RVP8_9TREM</name>
<evidence type="ECO:0000256" key="9">
    <source>
        <dbReference type="ARBA" id="ARBA00034617"/>
    </source>
</evidence>
<reference evidence="13" key="1">
    <citation type="submission" date="2019-05" db="EMBL/GenBank/DDBJ databases">
        <title>Annotation for the trematode Fasciolopsis buski.</title>
        <authorList>
            <person name="Choi Y.-J."/>
        </authorList>
    </citation>
    <scope>NUCLEOTIDE SEQUENCE</scope>
    <source>
        <strain evidence="13">HT</strain>
        <tissue evidence="13">Whole worm</tissue>
    </source>
</reference>
<dbReference type="InterPro" id="IPR032284">
    <property type="entry name" value="RecQ_Zn-bd"/>
</dbReference>
<dbReference type="Pfam" id="PF00271">
    <property type="entry name" value="Helicase_C"/>
    <property type="match status" value="1"/>
</dbReference>
<keyword evidence="5 10" id="KW-0347">Helicase</keyword>
<dbReference type="GO" id="GO:0005694">
    <property type="term" value="C:chromosome"/>
    <property type="evidence" value="ECO:0007669"/>
    <property type="project" value="InterPro"/>
</dbReference>
<comment type="catalytic activity">
    <reaction evidence="9 10">
        <text>Couples ATP hydrolysis with the unwinding of duplex DNA by translocating in the 3'-5' direction.</text>
        <dbReference type="EC" id="5.6.2.4"/>
    </reaction>
</comment>
<dbReference type="InterPro" id="IPR027417">
    <property type="entry name" value="P-loop_NTPase"/>
</dbReference>
<dbReference type="GO" id="GO:0043138">
    <property type="term" value="F:3'-5' DNA helicase activity"/>
    <property type="evidence" value="ECO:0007669"/>
    <property type="project" value="UniProtKB-EC"/>
</dbReference>
<comment type="catalytic activity">
    <reaction evidence="10">
        <text>ATP + H2O = ADP + phosphate + H(+)</text>
        <dbReference type="Rhea" id="RHEA:13065"/>
        <dbReference type="ChEBI" id="CHEBI:15377"/>
        <dbReference type="ChEBI" id="CHEBI:15378"/>
        <dbReference type="ChEBI" id="CHEBI:30616"/>
        <dbReference type="ChEBI" id="CHEBI:43474"/>
        <dbReference type="ChEBI" id="CHEBI:456216"/>
    </reaction>
</comment>
<evidence type="ECO:0000313" key="13">
    <source>
        <dbReference type="EMBL" id="KAA0195089.1"/>
    </source>
</evidence>
<dbReference type="NCBIfam" id="TIGR00614">
    <property type="entry name" value="recQ_fam"/>
    <property type="match status" value="1"/>
</dbReference>
<dbReference type="GO" id="GO:0016787">
    <property type="term" value="F:hydrolase activity"/>
    <property type="evidence" value="ECO:0007669"/>
    <property type="project" value="UniProtKB-KW"/>
</dbReference>
<dbReference type="AlphaFoldDB" id="A0A8E0RVP8"/>
<dbReference type="GO" id="GO:0006355">
    <property type="term" value="P:regulation of DNA-templated transcription"/>
    <property type="evidence" value="ECO:0007669"/>
    <property type="project" value="InterPro"/>
</dbReference>
<dbReference type="GO" id="GO:0005634">
    <property type="term" value="C:nucleus"/>
    <property type="evidence" value="ECO:0007669"/>
    <property type="project" value="UniProtKB-SubCell"/>
</dbReference>
<organism evidence="13 14">
    <name type="scientific">Fasciolopsis buskii</name>
    <dbReference type="NCBI Taxonomy" id="27845"/>
    <lineage>
        <taxon>Eukaryota</taxon>
        <taxon>Metazoa</taxon>
        <taxon>Spiralia</taxon>
        <taxon>Lophotrochozoa</taxon>
        <taxon>Platyhelminthes</taxon>
        <taxon>Trematoda</taxon>
        <taxon>Digenea</taxon>
        <taxon>Plagiorchiida</taxon>
        <taxon>Echinostomata</taxon>
        <taxon>Echinostomatoidea</taxon>
        <taxon>Fasciolidae</taxon>
        <taxon>Fasciolopsis</taxon>
    </lineage>
</organism>
<evidence type="ECO:0000256" key="3">
    <source>
        <dbReference type="ARBA" id="ARBA00022741"/>
    </source>
</evidence>
<evidence type="ECO:0000256" key="7">
    <source>
        <dbReference type="ARBA" id="ARBA00023125"/>
    </source>
</evidence>
<dbReference type="OrthoDB" id="10261556at2759"/>
<keyword evidence="3 10" id="KW-0547">Nucleotide-binding</keyword>